<dbReference type="Pfam" id="PF00207">
    <property type="entry name" value="A2M"/>
    <property type="match status" value="1"/>
</dbReference>
<keyword evidence="3" id="KW-1185">Reference proteome</keyword>
<dbReference type="GO" id="GO:0004866">
    <property type="term" value="F:endopeptidase inhibitor activity"/>
    <property type="evidence" value="ECO:0007669"/>
    <property type="project" value="InterPro"/>
</dbReference>
<dbReference type="Proteomes" id="UP001159042">
    <property type="component" value="Unassembled WGS sequence"/>
</dbReference>
<protein>
    <recommendedName>
        <fullName evidence="1">Alpha-2-macroglobulin domain-containing protein</fullName>
    </recommendedName>
</protein>
<proteinExistence type="predicted"/>
<organism evidence="2 3">
    <name type="scientific">Exocentrus adspersus</name>
    <dbReference type="NCBI Taxonomy" id="1586481"/>
    <lineage>
        <taxon>Eukaryota</taxon>
        <taxon>Metazoa</taxon>
        <taxon>Ecdysozoa</taxon>
        <taxon>Arthropoda</taxon>
        <taxon>Hexapoda</taxon>
        <taxon>Insecta</taxon>
        <taxon>Pterygota</taxon>
        <taxon>Neoptera</taxon>
        <taxon>Endopterygota</taxon>
        <taxon>Coleoptera</taxon>
        <taxon>Polyphaga</taxon>
        <taxon>Cucujiformia</taxon>
        <taxon>Chrysomeloidea</taxon>
        <taxon>Cerambycidae</taxon>
        <taxon>Lamiinae</taxon>
        <taxon>Acanthocinini</taxon>
        <taxon>Exocentrus</taxon>
    </lineage>
</organism>
<name>A0AAV8VYN5_9CUCU</name>
<comment type="caution">
    <text evidence="2">The sequence shown here is derived from an EMBL/GenBank/DDBJ whole genome shotgun (WGS) entry which is preliminary data.</text>
</comment>
<evidence type="ECO:0000313" key="2">
    <source>
        <dbReference type="EMBL" id="KAJ8919230.1"/>
    </source>
</evidence>
<dbReference type="InterPro" id="IPR001599">
    <property type="entry name" value="Macroglobln_a2"/>
</dbReference>
<sequence>MLITKELKKLSELASTGLTITAPEEAGKWSLWALTVANDGLRFSAPVQVQVFRPLQVEFHLPPQPSSAGNFGSRH</sequence>
<dbReference type="AlphaFoldDB" id="A0AAV8VYN5"/>
<evidence type="ECO:0000259" key="1">
    <source>
        <dbReference type="Pfam" id="PF00207"/>
    </source>
</evidence>
<evidence type="ECO:0000313" key="3">
    <source>
        <dbReference type="Proteomes" id="UP001159042"/>
    </source>
</evidence>
<accession>A0AAV8VYN5</accession>
<feature type="domain" description="Alpha-2-macroglobulin" evidence="1">
    <location>
        <begin position="14"/>
        <end position="62"/>
    </location>
</feature>
<reference evidence="2 3" key="1">
    <citation type="journal article" date="2023" name="Insect Mol. Biol.">
        <title>Genome sequencing provides insights into the evolution of gene families encoding plant cell wall-degrading enzymes in longhorned beetles.</title>
        <authorList>
            <person name="Shin N.R."/>
            <person name="Okamura Y."/>
            <person name="Kirsch R."/>
            <person name="Pauchet Y."/>
        </authorList>
    </citation>
    <scope>NUCLEOTIDE SEQUENCE [LARGE SCALE GENOMIC DNA]</scope>
    <source>
        <strain evidence="2">EAD_L_NR</strain>
    </source>
</reference>
<dbReference type="EMBL" id="JANEYG010000020">
    <property type="protein sequence ID" value="KAJ8919230.1"/>
    <property type="molecule type" value="Genomic_DNA"/>
</dbReference>
<gene>
    <name evidence="2" type="ORF">NQ315_012218</name>
</gene>